<feature type="compositionally biased region" description="Polar residues" evidence="1">
    <location>
        <begin position="177"/>
        <end position="187"/>
    </location>
</feature>
<feature type="region of interest" description="Disordered" evidence="1">
    <location>
        <begin position="1"/>
        <end position="187"/>
    </location>
</feature>
<feature type="compositionally biased region" description="Basic and acidic residues" evidence="1">
    <location>
        <begin position="216"/>
        <end position="230"/>
    </location>
</feature>
<accession>A0A0J0XB39</accession>
<feature type="compositionally biased region" description="Low complexity" evidence="1">
    <location>
        <begin position="138"/>
        <end position="155"/>
    </location>
</feature>
<keyword evidence="3" id="KW-1185">Reference proteome</keyword>
<feature type="compositionally biased region" description="Low complexity" evidence="1">
    <location>
        <begin position="75"/>
        <end position="95"/>
    </location>
</feature>
<protein>
    <submittedName>
        <fullName evidence="2">Uncharacterized protein</fullName>
    </submittedName>
</protein>
<organism evidence="2 3">
    <name type="scientific">Cutaneotrichosporon oleaginosum</name>
    <dbReference type="NCBI Taxonomy" id="879819"/>
    <lineage>
        <taxon>Eukaryota</taxon>
        <taxon>Fungi</taxon>
        <taxon>Dikarya</taxon>
        <taxon>Basidiomycota</taxon>
        <taxon>Agaricomycotina</taxon>
        <taxon>Tremellomycetes</taxon>
        <taxon>Trichosporonales</taxon>
        <taxon>Trichosporonaceae</taxon>
        <taxon>Cutaneotrichosporon</taxon>
    </lineage>
</organism>
<feature type="region of interest" description="Disordered" evidence="1">
    <location>
        <begin position="681"/>
        <end position="722"/>
    </location>
</feature>
<name>A0A0J0XB39_9TREE</name>
<feature type="compositionally biased region" description="Low complexity" evidence="1">
    <location>
        <begin position="162"/>
        <end position="173"/>
    </location>
</feature>
<feature type="compositionally biased region" description="Low complexity" evidence="1">
    <location>
        <begin position="530"/>
        <end position="546"/>
    </location>
</feature>
<evidence type="ECO:0000256" key="1">
    <source>
        <dbReference type="SAM" id="MobiDB-lite"/>
    </source>
</evidence>
<evidence type="ECO:0000313" key="2">
    <source>
        <dbReference type="EMBL" id="KLT38278.1"/>
    </source>
</evidence>
<evidence type="ECO:0000313" key="3">
    <source>
        <dbReference type="Proteomes" id="UP000053611"/>
    </source>
</evidence>
<feature type="compositionally biased region" description="Gly residues" evidence="1">
    <location>
        <begin position="25"/>
        <end position="37"/>
    </location>
</feature>
<feature type="region of interest" description="Disordered" evidence="1">
    <location>
        <begin position="204"/>
        <end position="336"/>
    </location>
</feature>
<reference evidence="2 3" key="1">
    <citation type="submission" date="2015-03" db="EMBL/GenBank/DDBJ databases">
        <title>Genomics and transcriptomics of the oil-accumulating basidiomycete yeast T. oleaginosus allow insights into substrate utilization and the diverse evolutionary trajectories of mating systems in fungi.</title>
        <authorList>
            <consortium name="DOE Joint Genome Institute"/>
            <person name="Kourist R."/>
            <person name="Kracht O."/>
            <person name="Bracharz F."/>
            <person name="Lipzen A."/>
            <person name="Nolan M."/>
            <person name="Ohm R."/>
            <person name="Grigoriev I."/>
            <person name="Sun S."/>
            <person name="Heitman J."/>
            <person name="Bruck T."/>
            <person name="Nowrousian M."/>
        </authorList>
    </citation>
    <scope>NUCLEOTIDE SEQUENCE [LARGE SCALE GENOMIC DNA]</scope>
    <source>
        <strain evidence="2 3">IBC0246</strain>
    </source>
</reference>
<dbReference type="Proteomes" id="UP000053611">
    <property type="component" value="Unassembled WGS sequence"/>
</dbReference>
<dbReference type="GeneID" id="28987696"/>
<gene>
    <name evidence="2" type="ORF">CC85DRAFT_331740</name>
</gene>
<proteinExistence type="predicted"/>
<sequence length="783" mass="82128">MLAESPRAADYVPPRRPHTEFGVPGSAGGSIAGGSGSGNEPRPILRHQSSNVRISSPLRKQVGFEDKPRRPALKSSTSSGSVGASASASASASAADRSPKLSLRERRGRARAQVSWAQTIAVPGEFEELATARPANPRSITSSDGSSRYTSSMYSTDERPALRASRSLSARARPGNRPTSAASSTSIGPAGLWFDVPAPAAPHPSTCMPGFPSQEFPDHRPPKFSRELLRRPGVIMPKAAPRPASIATDHAPRPTPRPQPQPQPQPQPLPQRQPSTSRVAGFLSRKLSKRAVSVSGPAPDVPPLPLPIPRGAAPSMPITPVQHGHQRSQTSTHMPPGFAPPHHPQWPPQSMPARFRGTALPAGAGHFLPPGAAPLPASRMAVPSLPPGAMPMASSLPPGAMPARGVPPLQPQPMQPHVLSSQEAARQALRHYRSSPALMRVASPPLPTTWVERTPPPMPGQLGYDEDMGVRQPDFAHPPVQDTPKDVRPPHLSVDFGGAGDLWADLESSFGALSLPDLPADAESPSSPGSDASHTTTATTRATHTTHVARDAYSESGTCSETGTFSEAGHSLRAASSDVGHAAPLRRGTASDIGHSTAPLVTGMQRDVFSDAGHGLERIYSPPGSPVLAKAAQRAASESEFPLASWSPGHKLCASAPGTPVFLPPRGESLVASSLGATSSRPFGLLHTPPRRTSSRSPSSMSLRSSTSLASESTVSSLPSTMTSMTSASSAASVEMPDPIAEDIELEYVFGIVPKGFCDERAEIRRVQRARSTAATLRVRSVA</sequence>
<feature type="compositionally biased region" description="Pro residues" evidence="1">
    <location>
        <begin position="299"/>
        <end position="308"/>
    </location>
</feature>
<feature type="compositionally biased region" description="Pro residues" evidence="1">
    <location>
        <begin position="253"/>
        <end position="271"/>
    </location>
</feature>
<feature type="compositionally biased region" description="Polar residues" evidence="1">
    <location>
        <begin position="555"/>
        <end position="565"/>
    </location>
</feature>
<feature type="compositionally biased region" description="Low complexity" evidence="1">
    <location>
        <begin position="695"/>
        <end position="722"/>
    </location>
</feature>
<dbReference type="AlphaFoldDB" id="A0A0J0XB39"/>
<dbReference type="OrthoDB" id="245563at2759"/>
<feature type="region of interest" description="Disordered" evidence="1">
    <location>
        <begin position="515"/>
        <end position="565"/>
    </location>
</feature>
<dbReference type="EMBL" id="KQ087344">
    <property type="protein sequence ID" value="KLT38278.1"/>
    <property type="molecule type" value="Genomic_DNA"/>
</dbReference>